<dbReference type="PROSITE" id="PS00086">
    <property type="entry name" value="CYTOCHROME_P450"/>
    <property type="match status" value="1"/>
</dbReference>
<keyword evidence="2" id="KW-0560">Oxidoreductase</keyword>
<accession>A0ABP3N4I2</accession>
<keyword evidence="2" id="KW-0479">Metal-binding</keyword>
<reference evidence="5" key="1">
    <citation type="journal article" date="2019" name="Int. J. Syst. Evol. Microbiol.">
        <title>The Global Catalogue of Microorganisms (GCM) 10K type strain sequencing project: providing services to taxonomists for standard genome sequencing and annotation.</title>
        <authorList>
            <consortium name="The Broad Institute Genomics Platform"/>
            <consortium name="The Broad Institute Genome Sequencing Center for Infectious Disease"/>
            <person name="Wu L."/>
            <person name="Ma J."/>
        </authorList>
    </citation>
    <scope>NUCLEOTIDE SEQUENCE [LARGE SCALE GENOMIC DNA]</scope>
    <source>
        <strain evidence="5">JCM 10664</strain>
    </source>
</reference>
<proteinExistence type="inferred from homology"/>
<gene>
    <name evidence="4" type="ORF">GCM10009545_42130</name>
</gene>
<dbReference type="SUPFAM" id="SSF48264">
    <property type="entry name" value="Cytochrome P450"/>
    <property type="match status" value="1"/>
</dbReference>
<keyword evidence="2" id="KW-0408">Iron</keyword>
<dbReference type="PRINTS" id="PR00385">
    <property type="entry name" value="P450"/>
</dbReference>
<sequence length="411" mass="45582">MLEDSPCRGKDPSRMPTDGTNARKIDRGEGEGGGCPVSRGADGVWAIRGYAAARTALRSTDTVQAGLGVETVEKMPAKIRRPVLFRDGPEHREHRRQTAKYFTPRHVDEAYRPLMERITDEQLAKLRRDGRAELSDLSFNLAIDVACAIIGLTESRPGLQRRLERFFPEEFGKPGFTSLNGLYWVWRQLTNWSGIYVNDVRPAVRARRRQRRDDLISHLLDEGCSSAEILGECITFAAAGMVTTREFVNLAAWHLFTDDELRARYRAAEESDRIAILHELLRLEPVVGHLRRRTTAPLELPGEDGTITIPAGEVFDVHVSATNTDPDAVGEKPLGVCPGRELRNGATPPGLSFGDGAHKCPGAHVAMLETDVFLHKLFDLPDVTMQTPPRVSFNDAIGGYELRGMVVSVPK</sequence>
<dbReference type="PRINTS" id="PR00359">
    <property type="entry name" value="BP450"/>
</dbReference>
<evidence type="ECO:0000256" key="2">
    <source>
        <dbReference type="RuleBase" id="RU000461"/>
    </source>
</evidence>
<keyword evidence="2" id="KW-0349">Heme</keyword>
<dbReference type="PANTHER" id="PTHR46696">
    <property type="entry name" value="P450, PUTATIVE (EUROFUNG)-RELATED"/>
    <property type="match status" value="1"/>
</dbReference>
<feature type="region of interest" description="Disordered" evidence="3">
    <location>
        <begin position="1"/>
        <end position="38"/>
    </location>
</feature>
<name>A0ABP3N4I2_9PSEU</name>
<protein>
    <submittedName>
        <fullName evidence="4">Cytochrome P450</fullName>
    </submittedName>
</protein>
<comment type="caution">
    <text evidence="4">The sequence shown here is derived from an EMBL/GenBank/DDBJ whole genome shotgun (WGS) entry which is preliminary data.</text>
</comment>
<feature type="compositionally biased region" description="Basic and acidic residues" evidence="3">
    <location>
        <begin position="1"/>
        <end position="13"/>
    </location>
</feature>
<dbReference type="EMBL" id="BAAAHC010000018">
    <property type="protein sequence ID" value="GAA0535127.1"/>
    <property type="molecule type" value="Genomic_DNA"/>
</dbReference>
<dbReference type="InterPro" id="IPR001128">
    <property type="entry name" value="Cyt_P450"/>
</dbReference>
<evidence type="ECO:0000313" key="4">
    <source>
        <dbReference type="EMBL" id="GAA0535127.1"/>
    </source>
</evidence>
<dbReference type="Gene3D" id="1.10.630.10">
    <property type="entry name" value="Cytochrome P450"/>
    <property type="match status" value="1"/>
</dbReference>
<dbReference type="Pfam" id="PF00067">
    <property type="entry name" value="p450"/>
    <property type="match status" value="1"/>
</dbReference>
<dbReference type="CDD" id="cd00302">
    <property type="entry name" value="cytochrome_P450"/>
    <property type="match status" value="1"/>
</dbReference>
<feature type="compositionally biased region" description="Basic and acidic residues" evidence="3">
    <location>
        <begin position="21"/>
        <end position="30"/>
    </location>
</feature>
<dbReference type="InterPro" id="IPR017972">
    <property type="entry name" value="Cyt_P450_CS"/>
</dbReference>
<evidence type="ECO:0000256" key="1">
    <source>
        <dbReference type="ARBA" id="ARBA00010617"/>
    </source>
</evidence>
<dbReference type="InterPro" id="IPR036396">
    <property type="entry name" value="Cyt_P450_sf"/>
</dbReference>
<dbReference type="Proteomes" id="UP001500220">
    <property type="component" value="Unassembled WGS sequence"/>
</dbReference>
<dbReference type="InterPro" id="IPR002397">
    <property type="entry name" value="Cyt_P450_B"/>
</dbReference>
<organism evidence="4 5">
    <name type="scientific">Saccharopolyspora thermophila</name>
    <dbReference type="NCBI Taxonomy" id="89367"/>
    <lineage>
        <taxon>Bacteria</taxon>
        <taxon>Bacillati</taxon>
        <taxon>Actinomycetota</taxon>
        <taxon>Actinomycetes</taxon>
        <taxon>Pseudonocardiales</taxon>
        <taxon>Pseudonocardiaceae</taxon>
        <taxon>Saccharopolyspora</taxon>
    </lineage>
</organism>
<evidence type="ECO:0000313" key="5">
    <source>
        <dbReference type="Proteomes" id="UP001500220"/>
    </source>
</evidence>
<comment type="similarity">
    <text evidence="1 2">Belongs to the cytochrome P450 family.</text>
</comment>
<keyword evidence="2" id="KW-0503">Monooxygenase</keyword>
<dbReference type="PANTHER" id="PTHR46696:SF1">
    <property type="entry name" value="CYTOCHROME P450 YJIB-RELATED"/>
    <property type="match status" value="1"/>
</dbReference>
<evidence type="ECO:0000256" key="3">
    <source>
        <dbReference type="SAM" id="MobiDB-lite"/>
    </source>
</evidence>
<keyword evidence="5" id="KW-1185">Reference proteome</keyword>